<dbReference type="GeneID" id="93228989"/>
<dbReference type="EMBL" id="QEKK01000004">
    <property type="protein sequence ID" value="PVY58646.1"/>
    <property type="molecule type" value="Genomic_DNA"/>
</dbReference>
<accession>A0A2U1CCJ1</accession>
<feature type="compositionally biased region" description="Low complexity" evidence="1">
    <location>
        <begin position="125"/>
        <end position="134"/>
    </location>
</feature>
<feature type="region of interest" description="Disordered" evidence="1">
    <location>
        <begin position="106"/>
        <end position="143"/>
    </location>
</feature>
<evidence type="ECO:0000313" key="3">
    <source>
        <dbReference type="Proteomes" id="UP000245778"/>
    </source>
</evidence>
<comment type="caution">
    <text evidence="2">The sequence shown here is derived from an EMBL/GenBank/DDBJ whole genome shotgun (WGS) entry which is preliminary data.</text>
</comment>
<evidence type="ECO:0000313" key="2">
    <source>
        <dbReference type="EMBL" id="PVY58646.1"/>
    </source>
</evidence>
<organism evidence="2 3">
    <name type="scientific">Intestinimonas butyriciproducens</name>
    <dbReference type="NCBI Taxonomy" id="1297617"/>
    <lineage>
        <taxon>Bacteria</taxon>
        <taxon>Bacillati</taxon>
        <taxon>Bacillota</taxon>
        <taxon>Clostridia</taxon>
        <taxon>Eubacteriales</taxon>
        <taxon>Intestinimonas</taxon>
    </lineage>
</organism>
<dbReference type="AlphaFoldDB" id="A0A2U1CCJ1"/>
<dbReference type="OrthoDB" id="1957968at2"/>
<dbReference type="Proteomes" id="UP000245778">
    <property type="component" value="Unassembled WGS sequence"/>
</dbReference>
<protein>
    <recommendedName>
        <fullName evidence="4">Translation initiation factor 2</fullName>
    </recommendedName>
</protein>
<reference evidence="2 3" key="1">
    <citation type="submission" date="2018-04" db="EMBL/GenBank/DDBJ databases">
        <title>Genomic Encyclopedia of Type Strains, Phase IV (KMG-IV): sequencing the most valuable type-strain genomes for metagenomic binning, comparative biology and taxonomic classification.</title>
        <authorList>
            <person name="Goeker M."/>
        </authorList>
    </citation>
    <scope>NUCLEOTIDE SEQUENCE [LARGE SCALE GENOMIC DNA]</scope>
    <source>
        <strain evidence="2 3">DSM 26588</strain>
    </source>
</reference>
<name>A0A2U1CCJ1_9FIRM</name>
<gene>
    <name evidence="2" type="ORF">C7373_104245</name>
</gene>
<proteinExistence type="predicted"/>
<sequence length="143" mass="16160">MATTKNLCAQIPIDLHERVSEERERLGLTTSEYIVNLIQDYYNMMENQKGGIQMTEKGRTMAFQIPEELFQRIKRHLERETLRSGKKLTQRDFVLNLITQALDEADAENAAEQNAPTEAPVAPRVADVTAPADTDTPDEDNAV</sequence>
<evidence type="ECO:0000256" key="1">
    <source>
        <dbReference type="SAM" id="MobiDB-lite"/>
    </source>
</evidence>
<dbReference type="RefSeq" id="WP_116722035.1">
    <property type="nucleotide sequence ID" value="NZ_CP011524.1"/>
</dbReference>
<evidence type="ECO:0008006" key="4">
    <source>
        <dbReference type="Google" id="ProtNLM"/>
    </source>
</evidence>